<feature type="transmembrane region" description="Helical" evidence="1">
    <location>
        <begin position="89"/>
        <end position="107"/>
    </location>
</feature>
<sequence length="234" mass="26775">MTQAPKKGSFAVLSRIVRFSPHSPVPRYLVEGGILLLLALATAIVNWKMIRDGINGMADLKWHIPWLQHFSKQLAEGIWYPRWLAGTNYGYGSPTFVFYAPLVYYIGSLLKFSGFNTENTIIALFSLAIFLSGLNCYYYRRFEAIAKEPSTIRIQTYYYPAWHLYLNQKSHPIAMANDGTMELKLEPGSHEVELRYQWTPAFIAGMILSFLSATALVFLWIKSSTIQIDNMRVE</sequence>
<dbReference type="OrthoDB" id="524320at2"/>
<name>A0A1U7HEP8_9CYAN</name>
<organism evidence="2 3">
    <name type="scientific">Hydrococcus rivularis NIES-593</name>
    <dbReference type="NCBI Taxonomy" id="1921803"/>
    <lineage>
        <taxon>Bacteria</taxon>
        <taxon>Bacillati</taxon>
        <taxon>Cyanobacteriota</taxon>
        <taxon>Cyanophyceae</taxon>
        <taxon>Pleurocapsales</taxon>
        <taxon>Hydrococcaceae</taxon>
        <taxon>Hydrococcus</taxon>
    </lineage>
</organism>
<evidence type="ECO:0000313" key="3">
    <source>
        <dbReference type="Proteomes" id="UP000186868"/>
    </source>
</evidence>
<accession>A0A1U7HEP8</accession>
<keyword evidence="1" id="KW-0812">Transmembrane</keyword>
<evidence type="ECO:0000313" key="2">
    <source>
        <dbReference type="EMBL" id="OKH22034.1"/>
    </source>
</evidence>
<gene>
    <name evidence="2" type="ORF">NIES593_13955</name>
</gene>
<keyword evidence="1" id="KW-0472">Membrane</keyword>
<dbReference type="Proteomes" id="UP000186868">
    <property type="component" value="Unassembled WGS sequence"/>
</dbReference>
<reference evidence="2 3" key="1">
    <citation type="submission" date="2016-11" db="EMBL/GenBank/DDBJ databases">
        <title>Draft Genome Sequences of Nine Cyanobacterial Strains from Diverse Habitats.</title>
        <authorList>
            <person name="Zhu T."/>
            <person name="Hou S."/>
            <person name="Lu X."/>
            <person name="Hess W.R."/>
        </authorList>
    </citation>
    <scope>NUCLEOTIDE SEQUENCE [LARGE SCALE GENOMIC DNA]</scope>
    <source>
        <strain evidence="2 3">NIES-593</strain>
    </source>
</reference>
<comment type="caution">
    <text evidence="2">The sequence shown here is derived from an EMBL/GenBank/DDBJ whole genome shotgun (WGS) entry which is preliminary data.</text>
</comment>
<keyword evidence="3" id="KW-1185">Reference proteome</keyword>
<feature type="transmembrane region" description="Helical" evidence="1">
    <location>
        <begin position="119"/>
        <end position="140"/>
    </location>
</feature>
<feature type="transmembrane region" description="Helical" evidence="1">
    <location>
        <begin position="28"/>
        <end position="47"/>
    </location>
</feature>
<evidence type="ECO:0000256" key="1">
    <source>
        <dbReference type="SAM" id="Phobius"/>
    </source>
</evidence>
<dbReference type="EMBL" id="MRCB01000016">
    <property type="protein sequence ID" value="OKH22034.1"/>
    <property type="molecule type" value="Genomic_DNA"/>
</dbReference>
<keyword evidence="1" id="KW-1133">Transmembrane helix</keyword>
<proteinExistence type="predicted"/>
<dbReference type="AlphaFoldDB" id="A0A1U7HEP8"/>
<protein>
    <submittedName>
        <fullName evidence="2">Uncharacterized protein</fullName>
    </submittedName>
</protein>
<dbReference type="RefSeq" id="WP_073600169.1">
    <property type="nucleotide sequence ID" value="NZ_MRCB01000016.1"/>
</dbReference>
<dbReference type="STRING" id="1921803.NIES593_13955"/>
<feature type="transmembrane region" description="Helical" evidence="1">
    <location>
        <begin position="201"/>
        <end position="221"/>
    </location>
</feature>